<reference evidence="2" key="1">
    <citation type="journal article" date="2022" name="bioRxiv">
        <title>Sequencing and chromosome-scale assembly of the giantPleurodeles waltlgenome.</title>
        <authorList>
            <person name="Brown T."/>
            <person name="Elewa A."/>
            <person name="Iarovenko S."/>
            <person name="Subramanian E."/>
            <person name="Araus A.J."/>
            <person name="Petzold A."/>
            <person name="Susuki M."/>
            <person name="Suzuki K.-i.T."/>
            <person name="Hayashi T."/>
            <person name="Toyoda A."/>
            <person name="Oliveira C."/>
            <person name="Osipova E."/>
            <person name="Leigh N.D."/>
            <person name="Simon A."/>
            <person name="Yun M.H."/>
        </authorList>
    </citation>
    <scope>NUCLEOTIDE SEQUENCE</scope>
    <source>
        <strain evidence="2">20211129_DDA</strain>
        <tissue evidence="2">Liver</tissue>
    </source>
</reference>
<comment type="caution">
    <text evidence="2">The sequence shown here is derived from an EMBL/GenBank/DDBJ whole genome shotgun (WGS) entry which is preliminary data.</text>
</comment>
<organism evidence="2 3">
    <name type="scientific">Pleurodeles waltl</name>
    <name type="common">Iberian ribbed newt</name>
    <dbReference type="NCBI Taxonomy" id="8319"/>
    <lineage>
        <taxon>Eukaryota</taxon>
        <taxon>Metazoa</taxon>
        <taxon>Chordata</taxon>
        <taxon>Craniata</taxon>
        <taxon>Vertebrata</taxon>
        <taxon>Euteleostomi</taxon>
        <taxon>Amphibia</taxon>
        <taxon>Batrachia</taxon>
        <taxon>Caudata</taxon>
        <taxon>Salamandroidea</taxon>
        <taxon>Salamandridae</taxon>
        <taxon>Pleurodelinae</taxon>
        <taxon>Pleurodeles</taxon>
    </lineage>
</organism>
<accession>A0AAV7QQW8</accession>
<proteinExistence type="predicted"/>
<feature type="compositionally biased region" description="Polar residues" evidence="1">
    <location>
        <begin position="63"/>
        <end position="78"/>
    </location>
</feature>
<gene>
    <name evidence="2" type="ORF">NDU88_009214</name>
</gene>
<keyword evidence="3" id="KW-1185">Reference proteome</keyword>
<feature type="region of interest" description="Disordered" evidence="1">
    <location>
        <begin position="63"/>
        <end position="82"/>
    </location>
</feature>
<dbReference type="Proteomes" id="UP001066276">
    <property type="component" value="Chromosome 6"/>
</dbReference>
<protein>
    <submittedName>
        <fullName evidence="2">Uncharacterized protein</fullName>
    </submittedName>
</protein>
<evidence type="ECO:0000256" key="1">
    <source>
        <dbReference type="SAM" id="MobiDB-lite"/>
    </source>
</evidence>
<evidence type="ECO:0000313" key="3">
    <source>
        <dbReference type="Proteomes" id="UP001066276"/>
    </source>
</evidence>
<dbReference type="EMBL" id="JANPWB010000010">
    <property type="protein sequence ID" value="KAJ1142902.1"/>
    <property type="molecule type" value="Genomic_DNA"/>
</dbReference>
<dbReference type="AlphaFoldDB" id="A0AAV7QQW8"/>
<name>A0AAV7QQW8_PLEWA</name>
<evidence type="ECO:0000313" key="2">
    <source>
        <dbReference type="EMBL" id="KAJ1142902.1"/>
    </source>
</evidence>
<sequence length="124" mass="14213">MGRGPCFRIMEQRDKRAHSRNCPTRELDHEERDEWGHKHQVRRSVFRPFATVFSYCGALFPSRQPSEGTCREGNQGNRSNERGDALSVAHIFSPQSATRVFILDARSFVKTEFLCLESDTLLGP</sequence>